<comment type="caution">
    <text evidence="1">The sequence shown here is derived from an EMBL/GenBank/DDBJ whole genome shotgun (WGS) entry which is preliminary data.</text>
</comment>
<reference evidence="2" key="1">
    <citation type="journal article" date="2023" name="Nat. Plants">
        <title>Single-cell RNA sequencing provides a high-resolution roadmap for understanding the multicellular compartmentation of specialized metabolism.</title>
        <authorList>
            <person name="Sun S."/>
            <person name="Shen X."/>
            <person name="Li Y."/>
            <person name="Li Y."/>
            <person name="Wang S."/>
            <person name="Li R."/>
            <person name="Zhang H."/>
            <person name="Shen G."/>
            <person name="Guo B."/>
            <person name="Wei J."/>
            <person name="Xu J."/>
            <person name="St-Pierre B."/>
            <person name="Chen S."/>
            <person name="Sun C."/>
        </authorList>
    </citation>
    <scope>NUCLEOTIDE SEQUENCE [LARGE SCALE GENOMIC DNA]</scope>
</reference>
<protein>
    <submittedName>
        <fullName evidence="1">Uncharacterized protein</fullName>
    </submittedName>
</protein>
<proteinExistence type="predicted"/>
<accession>A0ACC0B1U7</accession>
<evidence type="ECO:0000313" key="2">
    <source>
        <dbReference type="Proteomes" id="UP001060085"/>
    </source>
</evidence>
<name>A0ACC0B1U7_CATRO</name>
<dbReference type="EMBL" id="CM044704">
    <property type="protein sequence ID" value="KAI5666618.1"/>
    <property type="molecule type" value="Genomic_DNA"/>
</dbReference>
<keyword evidence="2" id="KW-1185">Reference proteome</keyword>
<gene>
    <name evidence="1" type="ORF">M9H77_16471</name>
</gene>
<evidence type="ECO:0000313" key="1">
    <source>
        <dbReference type="EMBL" id="KAI5666618.1"/>
    </source>
</evidence>
<organism evidence="1 2">
    <name type="scientific">Catharanthus roseus</name>
    <name type="common">Madagascar periwinkle</name>
    <name type="synonym">Vinca rosea</name>
    <dbReference type="NCBI Taxonomy" id="4058"/>
    <lineage>
        <taxon>Eukaryota</taxon>
        <taxon>Viridiplantae</taxon>
        <taxon>Streptophyta</taxon>
        <taxon>Embryophyta</taxon>
        <taxon>Tracheophyta</taxon>
        <taxon>Spermatophyta</taxon>
        <taxon>Magnoliopsida</taxon>
        <taxon>eudicotyledons</taxon>
        <taxon>Gunneridae</taxon>
        <taxon>Pentapetalae</taxon>
        <taxon>asterids</taxon>
        <taxon>lamiids</taxon>
        <taxon>Gentianales</taxon>
        <taxon>Apocynaceae</taxon>
        <taxon>Rauvolfioideae</taxon>
        <taxon>Vinceae</taxon>
        <taxon>Catharanthinae</taxon>
        <taxon>Catharanthus</taxon>
    </lineage>
</organism>
<sequence>MNTIAGSTEIVESMEESESEAKLDGNNPKNKMVRPGQKYSIEDDINKLFEAIDIKNTRKVLGQQSEYRSKDALNKSAMKRPMRVGSTQASGIGISESVSLKQALRGLCISQASEMAAMKKRLSRSTRSSGVSEAGTIKRLYRAVVVEANESGHPLNEGKGNLVEITLLPESSTSSSFKGNMPTSAEDHIYSNADVSSILDPTTEVKLCETLPEDEIVSVSTAVCSDLSDAGLEQHRKIEVQRDSVGKPTEKEDPLLCEIVPASTEVPIEPVTEKEREGKLGLASCSSIVDVESKVSKLAINSPRIMKPLFRSKSFVKKKIITNSTLSSSYSQQSSGGNNDMGGCNGEVVCQASDSTLENVCGDNKVSPETSSSKPFEISSKYVASSASKPSPSSYCKKTKNIVSEADERSRSREKGEISQSSKSSIGDYSSTTSVSEESYLSMSSRSGCRPHMSKDLRWKAIQCVQKQFGHLGLKHFKLLRKLGGGDIGNVYLSELISTNCLFALKVMDNEFLASRDKMPRAQTEREILQMLDHPFLPSLYTHFISDKFSCLVIEYCPGGDLHVLRQKQPSKSFSEQAARFYVAEVLLALEYLHMLGVVYRDLKPENVLIREDGHIMLTDFDLSLRCAVNLTLVTSSSPTTEPRKKMPSPCSESSCIDPFCLHPSWQMSCFNPRFLSAASRTRKLKSELAAQVSPLPQLIVEPTSARSNSFVGTHEYLAPEIIKGDGHGSAVDWWTLGIFLYELLYGKTPFKGTVNEDTLSNVASECLKFPENPIVSSNARDLIRRLLQKEPENRLGSEKGAAEIKQHPFFEGLNWALIRCATPPELPRYCDVGNLILDIASQDKENGKNPKECRTIGEDIVFEMF</sequence>
<dbReference type="Proteomes" id="UP001060085">
    <property type="component" value="Linkage Group LG04"/>
</dbReference>